<gene>
    <name evidence="2" type="ORF">HGH92_24600</name>
</gene>
<evidence type="ECO:0000313" key="3">
    <source>
        <dbReference type="Proteomes" id="UP000570474"/>
    </source>
</evidence>
<dbReference type="RefSeq" id="WP_168873467.1">
    <property type="nucleotide sequence ID" value="NZ_JABAIA010000003.1"/>
</dbReference>
<accession>A0A847S336</accession>
<organism evidence="2 3">
    <name type="scientific">Chitinophaga varians</name>
    <dbReference type="NCBI Taxonomy" id="2202339"/>
    <lineage>
        <taxon>Bacteria</taxon>
        <taxon>Pseudomonadati</taxon>
        <taxon>Bacteroidota</taxon>
        <taxon>Chitinophagia</taxon>
        <taxon>Chitinophagales</taxon>
        <taxon>Chitinophagaceae</taxon>
        <taxon>Chitinophaga</taxon>
    </lineage>
</organism>
<proteinExistence type="predicted"/>
<dbReference type="EMBL" id="JABAIA010000003">
    <property type="protein sequence ID" value="NLR67508.1"/>
    <property type="molecule type" value="Genomic_DNA"/>
</dbReference>
<name>A0A847S336_9BACT</name>
<feature type="transmembrane region" description="Helical" evidence="1">
    <location>
        <begin position="13"/>
        <end position="31"/>
    </location>
</feature>
<comment type="caution">
    <text evidence="2">The sequence shown here is derived from an EMBL/GenBank/DDBJ whole genome shotgun (WGS) entry which is preliminary data.</text>
</comment>
<sequence length="189" mass="21579">MERLLYHLKHFELNFWLCPIMGITMIVVVLWQHFFPFRFRRDTSIDIPPAPLPAFTEPVRSLIQPVDQYLFLAQLKLVVTSTELLMKDVPDDQWDYAAVFRRSSNFDHPPAFMAEGGFVNLDLDVFYEPHDIGLALAVVAKGRKDVRPASWQDILLKGKIVAHEICASLIDGGCEAVSNVAELLPDYQH</sequence>
<keyword evidence="1" id="KW-1133">Transmembrane helix</keyword>
<keyword evidence="3" id="KW-1185">Reference proteome</keyword>
<evidence type="ECO:0000313" key="2">
    <source>
        <dbReference type="EMBL" id="NLR67508.1"/>
    </source>
</evidence>
<evidence type="ECO:0000256" key="1">
    <source>
        <dbReference type="SAM" id="Phobius"/>
    </source>
</evidence>
<protein>
    <submittedName>
        <fullName evidence="2">Uncharacterized protein</fullName>
    </submittedName>
</protein>
<dbReference type="Proteomes" id="UP000570474">
    <property type="component" value="Unassembled WGS sequence"/>
</dbReference>
<keyword evidence="1" id="KW-0472">Membrane</keyword>
<reference evidence="2 3" key="1">
    <citation type="submission" date="2020-04" db="EMBL/GenBank/DDBJ databases">
        <authorList>
            <person name="Yin C."/>
        </authorList>
    </citation>
    <scope>NUCLEOTIDE SEQUENCE [LARGE SCALE GENOMIC DNA]</scope>
    <source>
        <strain evidence="2 3">Ae27</strain>
    </source>
</reference>
<keyword evidence="1" id="KW-0812">Transmembrane</keyword>
<dbReference type="AlphaFoldDB" id="A0A847S336"/>